<keyword evidence="3" id="KW-1185">Reference proteome</keyword>
<proteinExistence type="predicted"/>
<dbReference type="InterPro" id="IPR002918">
    <property type="entry name" value="Lipase_EstA/Esterase_EstB"/>
</dbReference>
<dbReference type="eggNOG" id="ENOG502SK28">
    <property type="taxonomic scope" value="Eukaryota"/>
</dbReference>
<dbReference type="InParanoid" id="G0N9J6"/>
<gene>
    <name evidence="2" type="ORF">CAEBREN_14940</name>
</gene>
<dbReference type="InterPro" id="IPR029058">
    <property type="entry name" value="AB_hydrolase_fold"/>
</dbReference>
<feature type="signal peptide" evidence="1">
    <location>
        <begin position="1"/>
        <end position="18"/>
    </location>
</feature>
<keyword evidence="1" id="KW-0732">Signal</keyword>
<dbReference type="Pfam" id="PF01674">
    <property type="entry name" value="Lipase_2"/>
    <property type="match status" value="1"/>
</dbReference>
<organism evidence="3">
    <name type="scientific">Caenorhabditis brenneri</name>
    <name type="common">Nematode worm</name>
    <dbReference type="NCBI Taxonomy" id="135651"/>
    <lineage>
        <taxon>Eukaryota</taxon>
        <taxon>Metazoa</taxon>
        <taxon>Ecdysozoa</taxon>
        <taxon>Nematoda</taxon>
        <taxon>Chromadorea</taxon>
        <taxon>Rhabditida</taxon>
        <taxon>Rhabditina</taxon>
        <taxon>Rhabditomorpha</taxon>
        <taxon>Rhabditoidea</taxon>
        <taxon>Rhabditidae</taxon>
        <taxon>Peloderinae</taxon>
        <taxon>Caenorhabditis</taxon>
    </lineage>
</organism>
<reference evidence="3" key="1">
    <citation type="submission" date="2011-07" db="EMBL/GenBank/DDBJ databases">
        <authorList>
            <consortium name="Caenorhabditis brenneri Sequencing and Analysis Consortium"/>
            <person name="Wilson R.K."/>
        </authorList>
    </citation>
    <scope>NUCLEOTIDE SEQUENCE [LARGE SCALE GENOMIC DNA]</scope>
    <source>
        <strain evidence="3">PB2801</strain>
    </source>
</reference>
<dbReference type="OrthoDB" id="5810130at2759"/>
<dbReference type="HOGENOM" id="CLU_049494_0_0_1"/>
<dbReference type="PANTHER" id="PTHR32015">
    <property type="entry name" value="FASTING INDUCED LIPASE"/>
    <property type="match status" value="1"/>
</dbReference>
<dbReference type="Gene3D" id="3.40.50.1820">
    <property type="entry name" value="alpha/beta hydrolase"/>
    <property type="match status" value="1"/>
</dbReference>
<accession>G0N9J6</accession>
<evidence type="ECO:0000313" key="2">
    <source>
        <dbReference type="EMBL" id="EGT55717.1"/>
    </source>
</evidence>
<feature type="chain" id="PRO_5003404515" evidence="1">
    <location>
        <begin position="19"/>
        <end position="284"/>
    </location>
</feature>
<dbReference type="STRING" id="135651.G0N9J6"/>
<dbReference type="SUPFAM" id="SSF53474">
    <property type="entry name" value="alpha/beta-Hydrolases"/>
    <property type="match status" value="1"/>
</dbReference>
<name>G0N9J6_CAEBE</name>
<protein>
    <submittedName>
        <fullName evidence="2">Uncharacterized protein</fullName>
    </submittedName>
</protein>
<dbReference type="AlphaFoldDB" id="G0N9J6"/>
<evidence type="ECO:0000256" key="1">
    <source>
        <dbReference type="SAM" id="SignalP"/>
    </source>
</evidence>
<dbReference type="FunFam" id="3.40.50.1820:FF:000377">
    <property type="entry name" value="LIPaSe related"/>
    <property type="match status" value="1"/>
</dbReference>
<evidence type="ECO:0000313" key="3">
    <source>
        <dbReference type="Proteomes" id="UP000008068"/>
    </source>
</evidence>
<dbReference type="GO" id="GO:0016042">
    <property type="term" value="P:lipid catabolic process"/>
    <property type="evidence" value="ECO:0007669"/>
    <property type="project" value="InterPro"/>
</dbReference>
<sequence length="284" mass="30821">MTLRQFLLILLLTEITSADFSTSFKNFIISKYGQKMYEDLARNDLKDSGSYGGGDHDGNSKTSRRAVILVHGTTNNAGTFAGNKEKLIQNGWSEETVYGTTYGSGSAAVTPAPEVSMKCEFIQQVRNMIEVVAAFTQQKVDVIGYSLGSPIARKAILGGNCVDNKNIKLGSNLTSLVETYISVGGANKGSFLCILPITNACSINNGLFCHSSFLLDINKPKHYEGSNVYSIYGPSDDKVGLLNVCLSKNSRIDKADGEYTNAVGDHDAILRRTMDIQMAYLNAH</sequence>
<dbReference type="PANTHER" id="PTHR32015:SF7">
    <property type="entry name" value="LIPASE RELATED"/>
    <property type="match status" value="1"/>
</dbReference>
<dbReference type="GO" id="GO:0016298">
    <property type="term" value="F:lipase activity"/>
    <property type="evidence" value="ECO:0007669"/>
    <property type="project" value="TreeGrafter"/>
</dbReference>
<dbReference type="Proteomes" id="UP000008068">
    <property type="component" value="Unassembled WGS sequence"/>
</dbReference>
<dbReference type="EMBL" id="GL379852">
    <property type="protein sequence ID" value="EGT55717.1"/>
    <property type="molecule type" value="Genomic_DNA"/>
</dbReference>
<dbReference type="OMA" id="VAMECEF"/>